<evidence type="ECO:0000256" key="3">
    <source>
        <dbReference type="ARBA" id="ARBA00022989"/>
    </source>
</evidence>
<comment type="caution">
    <text evidence="7">The sequence shown here is derived from an EMBL/GenBank/DDBJ whole genome shotgun (WGS) entry which is preliminary data.</text>
</comment>
<proteinExistence type="predicted"/>
<evidence type="ECO:0000256" key="4">
    <source>
        <dbReference type="ARBA" id="ARBA00023136"/>
    </source>
</evidence>
<feature type="region of interest" description="Disordered" evidence="5">
    <location>
        <begin position="611"/>
        <end position="647"/>
    </location>
</feature>
<dbReference type="AlphaFoldDB" id="A0A9N8WLE9"/>
<gene>
    <name evidence="7" type="ORF">AMORRO_LOCUS2760</name>
</gene>
<keyword evidence="3 6" id="KW-1133">Transmembrane helix</keyword>
<dbReference type="Proteomes" id="UP000789342">
    <property type="component" value="Unassembled WGS sequence"/>
</dbReference>
<organism evidence="7 8">
    <name type="scientific">Acaulospora morrowiae</name>
    <dbReference type="NCBI Taxonomy" id="94023"/>
    <lineage>
        <taxon>Eukaryota</taxon>
        <taxon>Fungi</taxon>
        <taxon>Fungi incertae sedis</taxon>
        <taxon>Mucoromycota</taxon>
        <taxon>Glomeromycotina</taxon>
        <taxon>Glomeromycetes</taxon>
        <taxon>Diversisporales</taxon>
        <taxon>Acaulosporaceae</taxon>
        <taxon>Acaulospora</taxon>
    </lineage>
</organism>
<evidence type="ECO:0000256" key="5">
    <source>
        <dbReference type="SAM" id="MobiDB-lite"/>
    </source>
</evidence>
<evidence type="ECO:0000313" key="7">
    <source>
        <dbReference type="EMBL" id="CAG8490640.1"/>
    </source>
</evidence>
<feature type="region of interest" description="Disordered" evidence="5">
    <location>
        <begin position="532"/>
        <end position="554"/>
    </location>
</feature>
<dbReference type="CDD" id="cd00637">
    <property type="entry name" value="7tm_classA_rhodopsin-like"/>
    <property type="match status" value="1"/>
</dbReference>
<feature type="transmembrane region" description="Helical" evidence="6">
    <location>
        <begin position="81"/>
        <end position="102"/>
    </location>
</feature>
<dbReference type="Gene3D" id="1.20.1070.10">
    <property type="entry name" value="Rhodopsin 7-helix transmembrane proteins"/>
    <property type="match status" value="1"/>
</dbReference>
<feature type="transmembrane region" description="Helical" evidence="6">
    <location>
        <begin position="293"/>
        <end position="314"/>
    </location>
</feature>
<dbReference type="SUPFAM" id="SSF81321">
    <property type="entry name" value="Family A G protein-coupled receptor-like"/>
    <property type="match status" value="1"/>
</dbReference>
<dbReference type="PANTHER" id="PTHR23112">
    <property type="entry name" value="G PROTEIN-COUPLED RECEPTOR 157-RELATED"/>
    <property type="match status" value="1"/>
</dbReference>
<dbReference type="GO" id="GO:0007189">
    <property type="term" value="P:adenylate cyclase-activating G protein-coupled receptor signaling pathway"/>
    <property type="evidence" value="ECO:0007669"/>
    <property type="project" value="TreeGrafter"/>
</dbReference>
<dbReference type="PANTHER" id="PTHR23112:SF0">
    <property type="entry name" value="TRANSMEMBRANE PROTEIN 116"/>
    <property type="match status" value="1"/>
</dbReference>
<feature type="transmembrane region" description="Helical" evidence="6">
    <location>
        <begin position="260"/>
        <end position="281"/>
    </location>
</feature>
<dbReference type="GO" id="GO:0005886">
    <property type="term" value="C:plasma membrane"/>
    <property type="evidence" value="ECO:0007669"/>
    <property type="project" value="TreeGrafter"/>
</dbReference>
<evidence type="ECO:0000256" key="6">
    <source>
        <dbReference type="SAM" id="Phobius"/>
    </source>
</evidence>
<feature type="transmembrane region" description="Helical" evidence="6">
    <location>
        <begin position="152"/>
        <end position="171"/>
    </location>
</feature>
<feature type="transmembrane region" description="Helical" evidence="6">
    <location>
        <begin position="48"/>
        <end position="69"/>
    </location>
</feature>
<sequence>MTDNTYTPDDPYSDPDVPYTPYPDNPHYLADIQRISQDDVFRKLNTNLSIISMTGGLIVLLMITAMWFYDKKLVNRVSLRLTAMISFVDILTGAVVIAYAHYPASNSTACTFIGFAMSFFPEVYLFLTVMIAFNLQVVFLHRRKVSSFSDRWYIPVAILSAGIINLPPLLYNRFGFDADGLECLYRDAQSVATQWWKVGTFLIPLALSMIYCTLVLATVVCKLIFEHRKLAGAIHTQSRATLSAKARKQKILLLKLVSRISLYAAIPLINISGIIVEYVYNSFNRDKKAPLPLTYWAIIGSCLPGFINCLAFLFDPAIHNALRKMKKDLLDTYGYEKCHFDSRFTASLNSPLTPSEAFFPNSPSFNPHSLSPYSPYLTTFPSSPTSLYPPSPTRLPGQTRVSTDHDNSGVTKNNYSTLNSKKERPILKWFVRTFLDKRKLPKVQNGLSTSLGSDQGGRYSSATVNSGTISGQSFGHDYRNGETHVHMYDIYADAADKRRKTFAKRLSRVLNTPTKDSFDPSDLFITTTTETETVITSNSPTESQDFEANTESSYNDRSRLVYETGRGSFLFPPMSGNTTINIHLHQYPSVTTLGHIEAGASSTSFSRNRLLRQQERQKQQQQQKHKKSDSTSSTASRDSVDNELSAY</sequence>
<evidence type="ECO:0000313" key="8">
    <source>
        <dbReference type="Proteomes" id="UP000789342"/>
    </source>
</evidence>
<reference evidence="7" key="1">
    <citation type="submission" date="2021-06" db="EMBL/GenBank/DDBJ databases">
        <authorList>
            <person name="Kallberg Y."/>
            <person name="Tangrot J."/>
            <person name="Rosling A."/>
        </authorList>
    </citation>
    <scope>NUCLEOTIDE SEQUENCE</scope>
    <source>
        <strain evidence="7">CL551</strain>
    </source>
</reference>
<evidence type="ECO:0000256" key="2">
    <source>
        <dbReference type="ARBA" id="ARBA00022692"/>
    </source>
</evidence>
<dbReference type="GO" id="GO:0004930">
    <property type="term" value="F:G protein-coupled receptor activity"/>
    <property type="evidence" value="ECO:0007669"/>
    <property type="project" value="TreeGrafter"/>
</dbReference>
<feature type="transmembrane region" description="Helical" evidence="6">
    <location>
        <begin position="122"/>
        <end position="140"/>
    </location>
</feature>
<comment type="subcellular location">
    <subcellularLocation>
        <location evidence="1">Membrane</location>
        <topology evidence="1">Multi-pass membrane protein</topology>
    </subcellularLocation>
</comment>
<keyword evidence="8" id="KW-1185">Reference proteome</keyword>
<name>A0A9N8WLE9_9GLOM</name>
<feature type="transmembrane region" description="Helical" evidence="6">
    <location>
        <begin position="201"/>
        <end position="225"/>
    </location>
</feature>
<feature type="compositionally biased region" description="Polar residues" evidence="5">
    <location>
        <begin position="537"/>
        <end position="553"/>
    </location>
</feature>
<keyword evidence="2 6" id="KW-0812">Transmembrane</keyword>
<keyword evidence="4 6" id="KW-0472">Membrane</keyword>
<protein>
    <submittedName>
        <fullName evidence="7">3348_t:CDS:1</fullName>
    </submittedName>
</protein>
<evidence type="ECO:0000256" key="1">
    <source>
        <dbReference type="ARBA" id="ARBA00004141"/>
    </source>
</evidence>
<dbReference type="OrthoDB" id="2282627at2759"/>
<dbReference type="EMBL" id="CAJVPV010001227">
    <property type="protein sequence ID" value="CAG8490640.1"/>
    <property type="molecule type" value="Genomic_DNA"/>
</dbReference>
<accession>A0A9N8WLE9</accession>
<feature type="region of interest" description="Disordered" evidence="5">
    <location>
        <begin position="387"/>
        <end position="416"/>
    </location>
</feature>